<gene>
    <name evidence="2" type="ORF">BD410DRAFT_178489</name>
</gene>
<evidence type="ECO:0000313" key="3">
    <source>
        <dbReference type="Proteomes" id="UP000294933"/>
    </source>
</evidence>
<name>A0A4Y7Q8Y8_9AGAM</name>
<dbReference type="VEuPathDB" id="FungiDB:BD410DRAFT_178489"/>
<accession>A0A4Y7Q8Y8</accession>
<feature type="transmembrane region" description="Helical" evidence="1">
    <location>
        <begin position="15"/>
        <end position="39"/>
    </location>
</feature>
<keyword evidence="1" id="KW-1133">Transmembrane helix</keyword>
<feature type="transmembrane region" description="Helical" evidence="1">
    <location>
        <begin position="59"/>
        <end position="83"/>
    </location>
</feature>
<dbReference type="Proteomes" id="UP000294933">
    <property type="component" value="Unassembled WGS sequence"/>
</dbReference>
<dbReference type="AlphaFoldDB" id="A0A4Y7Q8Y8"/>
<evidence type="ECO:0000313" key="2">
    <source>
        <dbReference type="EMBL" id="TDL23329.1"/>
    </source>
</evidence>
<keyword evidence="1" id="KW-0812">Transmembrane</keyword>
<sequence>MMMLRVNALYGGKRFAVIFLAVLWLNTIGVFSWLLTGIMTVKHPDGIRGCALVLPFGPLATLSSTLPVVFDSAVLVLTLRPTYSLFRSRMGGHIVKILVEDGILYYLVISKCNLILTIMIATAPPGYRNIMGQITQLMTVTMMSRITIHLRAETRRKQSVVFSDSMNTNSHAPVQFVQAERATTSMQSVGTSSSWFALDARENANNAEDRRVSFLGEEAYEMWVLPTIRE</sequence>
<evidence type="ECO:0000256" key="1">
    <source>
        <dbReference type="SAM" id="Phobius"/>
    </source>
</evidence>
<reference evidence="2 3" key="1">
    <citation type="submission" date="2018-06" db="EMBL/GenBank/DDBJ databases">
        <title>A transcriptomic atlas of mushroom development highlights an independent origin of complex multicellularity.</title>
        <authorList>
            <consortium name="DOE Joint Genome Institute"/>
            <person name="Krizsan K."/>
            <person name="Almasi E."/>
            <person name="Merenyi Z."/>
            <person name="Sahu N."/>
            <person name="Viragh M."/>
            <person name="Koszo T."/>
            <person name="Mondo S."/>
            <person name="Kiss B."/>
            <person name="Balint B."/>
            <person name="Kues U."/>
            <person name="Barry K."/>
            <person name="Hegedus J.C."/>
            <person name="Henrissat B."/>
            <person name="Johnson J."/>
            <person name="Lipzen A."/>
            <person name="Ohm R."/>
            <person name="Nagy I."/>
            <person name="Pangilinan J."/>
            <person name="Yan J."/>
            <person name="Xiong Y."/>
            <person name="Grigoriev I.V."/>
            <person name="Hibbett D.S."/>
            <person name="Nagy L.G."/>
        </authorList>
    </citation>
    <scope>NUCLEOTIDE SEQUENCE [LARGE SCALE GENOMIC DNA]</scope>
    <source>
        <strain evidence="2 3">SZMC22713</strain>
    </source>
</reference>
<proteinExistence type="predicted"/>
<feature type="transmembrane region" description="Helical" evidence="1">
    <location>
        <begin position="103"/>
        <end position="124"/>
    </location>
</feature>
<keyword evidence="1" id="KW-0472">Membrane</keyword>
<organism evidence="2 3">
    <name type="scientific">Rickenella mellea</name>
    <dbReference type="NCBI Taxonomy" id="50990"/>
    <lineage>
        <taxon>Eukaryota</taxon>
        <taxon>Fungi</taxon>
        <taxon>Dikarya</taxon>
        <taxon>Basidiomycota</taxon>
        <taxon>Agaricomycotina</taxon>
        <taxon>Agaricomycetes</taxon>
        <taxon>Hymenochaetales</taxon>
        <taxon>Rickenellaceae</taxon>
        <taxon>Rickenella</taxon>
    </lineage>
</organism>
<dbReference type="OrthoDB" id="3354157at2759"/>
<dbReference type="EMBL" id="ML170171">
    <property type="protein sequence ID" value="TDL23329.1"/>
    <property type="molecule type" value="Genomic_DNA"/>
</dbReference>
<protein>
    <submittedName>
        <fullName evidence="2">Uncharacterized protein</fullName>
    </submittedName>
</protein>
<keyword evidence="3" id="KW-1185">Reference proteome</keyword>